<evidence type="ECO:0000313" key="14">
    <source>
        <dbReference type="EMBL" id="KAG8566120.1"/>
    </source>
</evidence>
<dbReference type="PANTHER" id="PTHR11043:SF4">
    <property type="entry name" value="COATOMER SUBUNIT ZETA-2"/>
    <property type="match status" value="1"/>
</dbReference>
<comment type="similarity">
    <text evidence="2 12">Belongs to the adaptor complexes small subunit family.</text>
</comment>
<gene>
    <name evidence="14" type="ORF">GDO81_013115</name>
</gene>
<keyword evidence="4 12" id="KW-0813">Transport</keyword>
<feature type="domain" description="AP complex mu/sigma subunit" evidence="13">
    <location>
        <begin position="9"/>
        <end position="145"/>
    </location>
</feature>
<comment type="subunit">
    <text evidence="3 12">Oligomeric complex that consists of at least the alpha, beta, beta', gamma, delta, epsilon and zeta subunits.</text>
</comment>
<dbReference type="GO" id="GO:0006886">
    <property type="term" value="P:intracellular protein transport"/>
    <property type="evidence" value="ECO:0007669"/>
    <property type="project" value="TreeGrafter"/>
</dbReference>
<dbReference type="GO" id="GO:0006891">
    <property type="term" value="P:intra-Golgi vesicle-mediated transport"/>
    <property type="evidence" value="ECO:0007669"/>
    <property type="project" value="TreeGrafter"/>
</dbReference>
<evidence type="ECO:0000256" key="11">
    <source>
        <dbReference type="ARBA" id="ARBA00045555"/>
    </source>
</evidence>
<dbReference type="PANTHER" id="PTHR11043">
    <property type="entry name" value="ZETA-COAT PROTEIN"/>
    <property type="match status" value="1"/>
</dbReference>
<evidence type="ECO:0000256" key="10">
    <source>
        <dbReference type="ARBA" id="ARBA00023329"/>
    </source>
</evidence>
<evidence type="ECO:0000256" key="7">
    <source>
        <dbReference type="ARBA" id="ARBA00022927"/>
    </source>
</evidence>
<keyword evidence="8 12" id="KW-0333">Golgi apparatus</keyword>
<dbReference type="InterPro" id="IPR022775">
    <property type="entry name" value="AP_mu_sigma_su"/>
</dbReference>
<evidence type="ECO:0000256" key="3">
    <source>
        <dbReference type="ARBA" id="ARBA00011775"/>
    </source>
</evidence>
<keyword evidence="9 12" id="KW-0472">Membrane</keyword>
<evidence type="ECO:0000313" key="15">
    <source>
        <dbReference type="Proteomes" id="UP000824782"/>
    </source>
</evidence>
<dbReference type="SUPFAM" id="SSF64356">
    <property type="entry name" value="SNARE-like"/>
    <property type="match status" value="1"/>
</dbReference>
<protein>
    <recommendedName>
        <fullName evidence="12">Coatomer subunit zeta</fullName>
    </recommendedName>
</protein>
<evidence type="ECO:0000256" key="4">
    <source>
        <dbReference type="ARBA" id="ARBA00022448"/>
    </source>
</evidence>
<evidence type="ECO:0000259" key="13">
    <source>
        <dbReference type="Pfam" id="PF01217"/>
    </source>
</evidence>
<dbReference type="Pfam" id="PF01217">
    <property type="entry name" value="Clat_adaptor_s"/>
    <property type="match status" value="1"/>
</dbReference>
<dbReference type="FunFam" id="3.30.450.60:FF:000013">
    <property type="entry name" value="Coatomer subunit zeta"/>
    <property type="match status" value="1"/>
</dbReference>
<evidence type="ECO:0000256" key="2">
    <source>
        <dbReference type="ARBA" id="ARBA00006972"/>
    </source>
</evidence>
<keyword evidence="7 12" id="KW-0653">Protein transport</keyword>
<organism evidence="14 15">
    <name type="scientific">Engystomops pustulosus</name>
    <name type="common">Tungara frog</name>
    <name type="synonym">Physalaemus pustulosus</name>
    <dbReference type="NCBI Taxonomy" id="76066"/>
    <lineage>
        <taxon>Eukaryota</taxon>
        <taxon>Metazoa</taxon>
        <taxon>Chordata</taxon>
        <taxon>Craniata</taxon>
        <taxon>Vertebrata</taxon>
        <taxon>Euteleostomi</taxon>
        <taxon>Amphibia</taxon>
        <taxon>Batrachia</taxon>
        <taxon>Anura</taxon>
        <taxon>Neobatrachia</taxon>
        <taxon>Hyloidea</taxon>
        <taxon>Leptodactylidae</taxon>
        <taxon>Leiuperinae</taxon>
        <taxon>Engystomops</taxon>
    </lineage>
</organism>
<comment type="function">
    <text evidence="11">The coatomer is a cytosolic protein complex that binds to dilysine motifs and reversibly associates with Golgi non-clathrin-coated vesicles, which further mediate biosynthetic protein transport from the ER, via the Golgi up to the trans Golgi network. Coatomer complex is required for budding from Golgi membranes, and is essential for the retrograde Golgi-to-ER transport of dilysine-tagged proteins. The zeta subunit may be involved in regulating the coat assembly and, hence, the rate of biosynthetic protein transport due to its association-dissociation properties with the coatomer complex.</text>
</comment>
<keyword evidence="10 12" id="KW-0968">Cytoplasmic vesicle</keyword>
<comment type="caution">
    <text evidence="14">The sequence shown here is derived from an EMBL/GenBank/DDBJ whole genome shotgun (WGS) entry which is preliminary data.</text>
</comment>
<dbReference type="Gene3D" id="3.30.450.60">
    <property type="match status" value="1"/>
</dbReference>
<dbReference type="GO" id="GO:0006890">
    <property type="term" value="P:retrograde vesicle-mediated transport, Golgi to endoplasmic reticulum"/>
    <property type="evidence" value="ECO:0007669"/>
    <property type="project" value="UniProtKB-UniRule"/>
</dbReference>
<proteinExistence type="inferred from homology"/>
<dbReference type="InterPro" id="IPR011012">
    <property type="entry name" value="Longin-like_dom_sf"/>
</dbReference>
<reference evidence="14" key="1">
    <citation type="thesis" date="2020" institute="ProQuest LLC" country="789 East Eisenhower Parkway, Ann Arbor, MI, USA">
        <title>Comparative Genomics and Chromosome Evolution.</title>
        <authorList>
            <person name="Mudd A.B."/>
        </authorList>
    </citation>
    <scope>NUCLEOTIDE SEQUENCE</scope>
    <source>
        <strain evidence="14">237g6f4</strain>
        <tissue evidence="14">Blood</tissue>
    </source>
</reference>
<evidence type="ECO:0000256" key="8">
    <source>
        <dbReference type="ARBA" id="ARBA00023034"/>
    </source>
</evidence>
<dbReference type="GO" id="GO:0030126">
    <property type="term" value="C:COPI vesicle coat"/>
    <property type="evidence" value="ECO:0007669"/>
    <property type="project" value="UniProtKB-UniRule"/>
</dbReference>
<dbReference type="EMBL" id="WNYA01000006">
    <property type="protein sequence ID" value="KAG8566120.1"/>
    <property type="molecule type" value="Genomic_DNA"/>
</dbReference>
<dbReference type="Proteomes" id="UP000824782">
    <property type="component" value="Unassembled WGS sequence"/>
</dbReference>
<keyword evidence="6 12" id="KW-0931">ER-Golgi transport</keyword>
<evidence type="ECO:0000256" key="5">
    <source>
        <dbReference type="ARBA" id="ARBA00022490"/>
    </source>
</evidence>
<comment type="subcellular location">
    <subcellularLocation>
        <location evidence="12">Cytoplasm</location>
    </subcellularLocation>
    <subcellularLocation>
        <location evidence="1 12">Golgi apparatus membrane</location>
        <topology evidence="1 12">Peripheral membrane protein</topology>
        <orientation evidence="1 12">Cytoplasmic side</orientation>
    </subcellularLocation>
    <subcellularLocation>
        <location evidence="12">Cytoplasmic vesicle</location>
        <location evidence="12">COPI-coated vesicle membrane</location>
        <topology evidence="12">Peripheral membrane protein</topology>
        <orientation evidence="12">Cytoplasmic side</orientation>
    </subcellularLocation>
</comment>
<sequence length="177" mass="20254">MLEDPTLYTVRAAIILDQDGHRLVAKYYDCTFPSLVEQQEFEKKLFLKTQRSESEVVLVDGVTALCQRSSDVMCFIIGGPDENELMLLSALTCLCESLYHILRKSLERNSLLENMDTVFLVLDEIIDRGVILECESQQVIERLSFKTVSEQAFGFVLFDYITGNNEQREGQRRAALE</sequence>
<evidence type="ECO:0000256" key="1">
    <source>
        <dbReference type="ARBA" id="ARBA00004255"/>
    </source>
</evidence>
<evidence type="ECO:0000256" key="9">
    <source>
        <dbReference type="ARBA" id="ARBA00023136"/>
    </source>
</evidence>
<keyword evidence="15" id="KW-1185">Reference proteome</keyword>
<keyword evidence="5 12" id="KW-0963">Cytoplasm</keyword>
<dbReference type="InterPro" id="IPR039652">
    <property type="entry name" value="Coatomer_zeta"/>
</dbReference>
<name>A0AAV7B2R5_ENGPU</name>
<dbReference type="GO" id="GO:0000139">
    <property type="term" value="C:Golgi membrane"/>
    <property type="evidence" value="ECO:0007669"/>
    <property type="project" value="UniProtKB-SubCell"/>
</dbReference>
<evidence type="ECO:0000256" key="6">
    <source>
        <dbReference type="ARBA" id="ARBA00022892"/>
    </source>
</evidence>
<dbReference type="AlphaFoldDB" id="A0AAV7B2R5"/>
<evidence type="ECO:0000256" key="12">
    <source>
        <dbReference type="RuleBase" id="RU366053"/>
    </source>
</evidence>
<accession>A0AAV7B2R5</accession>